<name>A0ABU1SZ92_9HYPH</name>
<gene>
    <name evidence="1" type="ORF">J2W52_005910</name>
</gene>
<organism evidence="1 2">
    <name type="scientific">Rhizobium miluonense</name>
    <dbReference type="NCBI Taxonomy" id="411945"/>
    <lineage>
        <taxon>Bacteria</taxon>
        <taxon>Pseudomonadati</taxon>
        <taxon>Pseudomonadota</taxon>
        <taxon>Alphaproteobacteria</taxon>
        <taxon>Hyphomicrobiales</taxon>
        <taxon>Rhizobiaceae</taxon>
        <taxon>Rhizobium/Agrobacterium group</taxon>
        <taxon>Rhizobium</taxon>
    </lineage>
</organism>
<keyword evidence="2" id="KW-1185">Reference proteome</keyword>
<evidence type="ECO:0000313" key="2">
    <source>
        <dbReference type="Proteomes" id="UP001250791"/>
    </source>
</evidence>
<dbReference type="Proteomes" id="UP001250791">
    <property type="component" value="Unassembled WGS sequence"/>
</dbReference>
<proteinExistence type="predicted"/>
<accession>A0ABU1SZ92</accession>
<sequence length="52" mass="5846">MCNLYNVTTNQEAIRQISRALIDNIGNLEPELDIYPDQMGPIVRNTRPVASS</sequence>
<dbReference type="Gene3D" id="3.90.1680.20">
    <property type="match status" value="1"/>
</dbReference>
<dbReference type="SUPFAM" id="SSF143081">
    <property type="entry name" value="BB1717-like"/>
    <property type="match status" value="1"/>
</dbReference>
<dbReference type="InterPro" id="IPR036590">
    <property type="entry name" value="SRAP-like"/>
</dbReference>
<evidence type="ECO:0000313" key="1">
    <source>
        <dbReference type="EMBL" id="MDR6904275.1"/>
    </source>
</evidence>
<protein>
    <submittedName>
        <fullName evidence="1">SOS response-associated peptidase YedK</fullName>
    </submittedName>
</protein>
<comment type="caution">
    <text evidence="1">The sequence shown here is derived from an EMBL/GenBank/DDBJ whole genome shotgun (WGS) entry which is preliminary data.</text>
</comment>
<dbReference type="EMBL" id="JAVDUP010000017">
    <property type="protein sequence ID" value="MDR6904275.1"/>
    <property type="molecule type" value="Genomic_DNA"/>
</dbReference>
<dbReference type="RefSeq" id="WP_405048058.1">
    <property type="nucleotide sequence ID" value="NZ_JAVDUP010000017.1"/>
</dbReference>
<reference evidence="1 2" key="1">
    <citation type="submission" date="2023-07" db="EMBL/GenBank/DDBJ databases">
        <title>Sorghum-associated microbial communities from plants grown in Nebraska, USA.</title>
        <authorList>
            <person name="Schachtman D."/>
        </authorList>
    </citation>
    <scope>NUCLEOTIDE SEQUENCE [LARGE SCALE GENOMIC DNA]</scope>
    <source>
        <strain evidence="1 2">3199</strain>
    </source>
</reference>